<feature type="compositionally biased region" description="Polar residues" evidence="1">
    <location>
        <begin position="24"/>
        <end position="36"/>
    </location>
</feature>
<dbReference type="AlphaFoldDB" id="A0A8X6VFD1"/>
<proteinExistence type="predicted"/>
<keyword evidence="3" id="KW-1185">Reference proteome</keyword>
<sequence>MDLEILNQGQVTRTTPELALSYPNYPTTPTGGRLSSPTRWVFRGTELKLVPRSYILTTRIPRPHCMPGRQS</sequence>
<gene>
    <name evidence="2" type="ORF">TNCV_1198031</name>
</gene>
<evidence type="ECO:0000313" key="3">
    <source>
        <dbReference type="Proteomes" id="UP000887159"/>
    </source>
</evidence>
<organism evidence="2 3">
    <name type="scientific">Trichonephila clavipes</name>
    <name type="common">Golden silk orbweaver</name>
    <name type="synonym">Nephila clavipes</name>
    <dbReference type="NCBI Taxonomy" id="2585209"/>
    <lineage>
        <taxon>Eukaryota</taxon>
        <taxon>Metazoa</taxon>
        <taxon>Ecdysozoa</taxon>
        <taxon>Arthropoda</taxon>
        <taxon>Chelicerata</taxon>
        <taxon>Arachnida</taxon>
        <taxon>Araneae</taxon>
        <taxon>Araneomorphae</taxon>
        <taxon>Entelegynae</taxon>
        <taxon>Araneoidea</taxon>
        <taxon>Nephilidae</taxon>
        <taxon>Trichonephila</taxon>
    </lineage>
</organism>
<reference evidence="2" key="1">
    <citation type="submission" date="2020-08" db="EMBL/GenBank/DDBJ databases">
        <title>Multicomponent nature underlies the extraordinary mechanical properties of spider dragline silk.</title>
        <authorList>
            <person name="Kono N."/>
            <person name="Nakamura H."/>
            <person name="Mori M."/>
            <person name="Yoshida Y."/>
            <person name="Ohtoshi R."/>
            <person name="Malay A.D."/>
            <person name="Moran D.A.P."/>
            <person name="Tomita M."/>
            <person name="Numata K."/>
            <person name="Arakawa K."/>
        </authorList>
    </citation>
    <scope>NUCLEOTIDE SEQUENCE</scope>
</reference>
<dbReference type="EMBL" id="BMAU01021243">
    <property type="protein sequence ID" value="GFY04025.1"/>
    <property type="molecule type" value="Genomic_DNA"/>
</dbReference>
<evidence type="ECO:0000313" key="2">
    <source>
        <dbReference type="EMBL" id="GFY04025.1"/>
    </source>
</evidence>
<name>A0A8X6VFD1_TRICX</name>
<evidence type="ECO:0000256" key="1">
    <source>
        <dbReference type="SAM" id="MobiDB-lite"/>
    </source>
</evidence>
<protein>
    <submittedName>
        <fullName evidence="2">Uncharacterized protein</fullName>
    </submittedName>
</protein>
<comment type="caution">
    <text evidence="2">The sequence shown here is derived from an EMBL/GenBank/DDBJ whole genome shotgun (WGS) entry which is preliminary data.</text>
</comment>
<dbReference type="Proteomes" id="UP000887159">
    <property type="component" value="Unassembled WGS sequence"/>
</dbReference>
<feature type="region of interest" description="Disordered" evidence="1">
    <location>
        <begin position="17"/>
        <end position="36"/>
    </location>
</feature>
<accession>A0A8X6VFD1</accession>